<dbReference type="PANTHER" id="PTHR12907:SF26">
    <property type="entry name" value="HIF PROLYL HYDROXYLASE, ISOFORM C"/>
    <property type="match status" value="1"/>
</dbReference>
<dbReference type="AlphaFoldDB" id="A0A4U1B2L3"/>
<dbReference type="Pfam" id="PF13640">
    <property type="entry name" value="2OG-FeII_Oxy_3"/>
    <property type="match status" value="1"/>
</dbReference>
<dbReference type="SMART" id="SM00702">
    <property type="entry name" value="P4Hc"/>
    <property type="match status" value="1"/>
</dbReference>
<keyword evidence="2" id="KW-0479">Metal-binding</keyword>
<gene>
    <name evidence="8" type="ORF">E8M12_15080</name>
</gene>
<dbReference type="Proteomes" id="UP000307999">
    <property type="component" value="Unassembled WGS sequence"/>
</dbReference>
<dbReference type="InterPro" id="IPR044862">
    <property type="entry name" value="Pro_4_hyd_alph_FE2OG_OXY"/>
</dbReference>
<dbReference type="GO" id="GO:0031418">
    <property type="term" value="F:L-ascorbic acid binding"/>
    <property type="evidence" value="ECO:0007669"/>
    <property type="project" value="UniProtKB-KW"/>
</dbReference>
<dbReference type="InterPro" id="IPR005123">
    <property type="entry name" value="Oxoglu/Fe-dep_dioxygenase_dom"/>
</dbReference>
<keyword evidence="4" id="KW-0223">Dioxygenase</keyword>
<evidence type="ECO:0000256" key="5">
    <source>
        <dbReference type="ARBA" id="ARBA00023002"/>
    </source>
</evidence>
<keyword evidence="6" id="KW-0408">Iron</keyword>
<keyword evidence="5" id="KW-0560">Oxidoreductase</keyword>
<dbReference type="RefSeq" id="WP_136737094.1">
    <property type="nucleotide sequence ID" value="NZ_SWDB01000038.1"/>
</dbReference>
<name>A0A4U1B2L3_9GAMM</name>
<dbReference type="InterPro" id="IPR051559">
    <property type="entry name" value="HIF_prolyl_hydroxylases"/>
</dbReference>
<dbReference type="InterPro" id="IPR006620">
    <property type="entry name" value="Pro_4_hyd_alph"/>
</dbReference>
<feature type="domain" description="Fe2OG dioxygenase" evidence="7">
    <location>
        <begin position="107"/>
        <end position="209"/>
    </location>
</feature>
<organism evidence="8 9">
    <name type="scientific">Thalassotalea mangrovi</name>
    <dbReference type="NCBI Taxonomy" id="2572245"/>
    <lineage>
        <taxon>Bacteria</taxon>
        <taxon>Pseudomonadati</taxon>
        <taxon>Pseudomonadota</taxon>
        <taxon>Gammaproteobacteria</taxon>
        <taxon>Alteromonadales</taxon>
        <taxon>Colwelliaceae</taxon>
        <taxon>Thalassotalea</taxon>
    </lineage>
</organism>
<comment type="caution">
    <text evidence="8">The sequence shown here is derived from an EMBL/GenBank/DDBJ whole genome shotgun (WGS) entry which is preliminary data.</text>
</comment>
<evidence type="ECO:0000256" key="1">
    <source>
        <dbReference type="ARBA" id="ARBA00001961"/>
    </source>
</evidence>
<protein>
    <submittedName>
        <fullName evidence="8">2OG-Fe(II) oxygenase</fullName>
    </submittedName>
</protein>
<reference evidence="8 9" key="1">
    <citation type="submission" date="2019-04" db="EMBL/GenBank/DDBJ databases">
        <title>Thalassotalea guangxiensis sp. nov., isolated from sediment of the coastal wetland.</title>
        <authorList>
            <person name="Zheng S."/>
            <person name="Zhang D."/>
        </authorList>
    </citation>
    <scope>NUCLEOTIDE SEQUENCE [LARGE SCALE GENOMIC DNA]</scope>
    <source>
        <strain evidence="8 9">ZS-4</strain>
    </source>
</reference>
<dbReference type="PANTHER" id="PTHR12907">
    <property type="entry name" value="EGL NINE HOMOLOG-RELATED"/>
    <property type="match status" value="1"/>
</dbReference>
<dbReference type="OrthoDB" id="9783171at2"/>
<dbReference type="PROSITE" id="PS51471">
    <property type="entry name" value="FE2OG_OXY"/>
    <property type="match status" value="1"/>
</dbReference>
<keyword evidence="9" id="KW-1185">Reference proteome</keyword>
<dbReference type="GO" id="GO:0071456">
    <property type="term" value="P:cellular response to hypoxia"/>
    <property type="evidence" value="ECO:0007669"/>
    <property type="project" value="TreeGrafter"/>
</dbReference>
<dbReference type="GO" id="GO:0031543">
    <property type="term" value="F:peptidyl-proline dioxygenase activity"/>
    <property type="evidence" value="ECO:0007669"/>
    <property type="project" value="TreeGrafter"/>
</dbReference>
<evidence type="ECO:0000256" key="3">
    <source>
        <dbReference type="ARBA" id="ARBA00022896"/>
    </source>
</evidence>
<evidence type="ECO:0000259" key="7">
    <source>
        <dbReference type="PROSITE" id="PS51471"/>
    </source>
</evidence>
<evidence type="ECO:0000313" key="9">
    <source>
        <dbReference type="Proteomes" id="UP000307999"/>
    </source>
</evidence>
<evidence type="ECO:0000256" key="2">
    <source>
        <dbReference type="ARBA" id="ARBA00022723"/>
    </source>
</evidence>
<accession>A0A4U1B2L3</accession>
<dbReference type="Gene3D" id="2.60.120.620">
    <property type="entry name" value="q2cbj1_9rhob like domain"/>
    <property type="match status" value="1"/>
</dbReference>
<comment type="cofactor">
    <cofactor evidence="1">
        <name>L-ascorbate</name>
        <dbReference type="ChEBI" id="CHEBI:38290"/>
    </cofactor>
</comment>
<keyword evidence="3" id="KW-0847">Vitamin C</keyword>
<proteinExistence type="predicted"/>
<evidence type="ECO:0000256" key="6">
    <source>
        <dbReference type="ARBA" id="ARBA00023004"/>
    </source>
</evidence>
<dbReference type="EMBL" id="SWDB01000038">
    <property type="protein sequence ID" value="TKB43466.1"/>
    <property type="molecule type" value="Genomic_DNA"/>
</dbReference>
<evidence type="ECO:0000256" key="4">
    <source>
        <dbReference type="ARBA" id="ARBA00022964"/>
    </source>
</evidence>
<dbReference type="GO" id="GO:0008198">
    <property type="term" value="F:ferrous iron binding"/>
    <property type="evidence" value="ECO:0007669"/>
    <property type="project" value="TreeGrafter"/>
</dbReference>
<evidence type="ECO:0000313" key="8">
    <source>
        <dbReference type="EMBL" id="TKB43466.1"/>
    </source>
</evidence>
<sequence length="214" mass="24438">MLTKHLAPLDGESDAPLFDKIATDLRRDGFSINANALPWHIAQALLTHSQSMHSQQFETAGIGREENYNVNQAIRSDAICWITGTSFAGSQWLAWCQQLQDHLNQKLFLGLFSFESHYACFQPGAFFKRHYDTFKGDKNRVLSVVAYLNKDWQQSDGGELVLYKDEQDTKGKKIHPEFATLAIFLSEEFPHEVLPANRQRLSVTGWFRVNQFNG</sequence>